<keyword evidence="15" id="KW-1185">Reference proteome</keyword>
<dbReference type="Proteomes" id="UP000250179">
    <property type="component" value="Chromosome"/>
</dbReference>
<dbReference type="PANTHER" id="PTHR33571:SF14">
    <property type="entry name" value="PROTEIN ADENYLYLTRANSFERASE MJ0435-RELATED"/>
    <property type="match status" value="1"/>
</dbReference>
<evidence type="ECO:0000256" key="8">
    <source>
        <dbReference type="ARBA" id="ARBA00022842"/>
    </source>
</evidence>
<evidence type="ECO:0000256" key="4">
    <source>
        <dbReference type="ARBA" id="ARBA00022695"/>
    </source>
</evidence>
<evidence type="ECO:0000313" key="15">
    <source>
        <dbReference type="Proteomes" id="UP000250179"/>
    </source>
</evidence>
<dbReference type="Gene3D" id="3.30.460.10">
    <property type="entry name" value="Beta Polymerase, domain 2"/>
    <property type="match status" value="1"/>
</dbReference>
<dbReference type="GO" id="GO:0005524">
    <property type="term" value="F:ATP binding"/>
    <property type="evidence" value="ECO:0007669"/>
    <property type="project" value="UniProtKB-KW"/>
</dbReference>
<name>A0A2Z2MJU8_THEPR</name>
<comment type="similarity">
    <text evidence="10">Belongs to the MntA antitoxin family.</text>
</comment>
<dbReference type="InterPro" id="IPR043519">
    <property type="entry name" value="NT_sf"/>
</dbReference>
<keyword evidence="4" id="KW-0548">Nucleotidyltransferase</keyword>
<comment type="catalytic activity">
    <reaction evidence="11">
        <text>O-(5'-adenylyl)-L-tyrosyl-[protein] + ATP = O-[5'-(adenylyl-(5'-&gt;3')-adenylyl)]-L-tyrosyl-[protein] + diphosphate</text>
        <dbReference type="Rhea" id="RHEA:66528"/>
        <dbReference type="Rhea" id="RHEA-COMP:13846"/>
        <dbReference type="Rhea" id="RHEA-COMP:17046"/>
        <dbReference type="ChEBI" id="CHEBI:30616"/>
        <dbReference type="ChEBI" id="CHEBI:33019"/>
        <dbReference type="ChEBI" id="CHEBI:83624"/>
        <dbReference type="ChEBI" id="CHEBI:167160"/>
    </reaction>
</comment>
<accession>A0A2Z2MJU8</accession>
<evidence type="ECO:0000256" key="9">
    <source>
        <dbReference type="ARBA" id="ARBA00034531"/>
    </source>
</evidence>
<keyword evidence="6" id="KW-0547">Nucleotide-binding</keyword>
<evidence type="ECO:0000256" key="1">
    <source>
        <dbReference type="ARBA" id="ARBA00001946"/>
    </source>
</evidence>
<evidence type="ECO:0000256" key="11">
    <source>
        <dbReference type="ARBA" id="ARBA00047518"/>
    </source>
</evidence>
<evidence type="ECO:0000256" key="10">
    <source>
        <dbReference type="ARBA" id="ARBA00038276"/>
    </source>
</evidence>
<evidence type="ECO:0000256" key="6">
    <source>
        <dbReference type="ARBA" id="ARBA00022741"/>
    </source>
</evidence>
<protein>
    <recommendedName>
        <fullName evidence="9">protein adenylyltransferase</fullName>
        <ecNumber evidence="9">2.7.7.108</ecNumber>
    </recommendedName>
</protein>
<dbReference type="RefSeq" id="WP_232473587.1">
    <property type="nucleotide sequence ID" value="NZ_CP014862.1"/>
</dbReference>
<evidence type="ECO:0000256" key="2">
    <source>
        <dbReference type="ARBA" id="ARBA00022649"/>
    </source>
</evidence>
<sequence length="100" mass="11786">MMARKLKEIRRILEEHKHELHSRFGVKTIAIFGSYARGEESELSDLDILVEFEIPIGWEIVDLKDYLESLLGVKVDLVTKNAAMSRKKFWEHIKRELVYV</sequence>
<keyword evidence="3 14" id="KW-0808">Transferase</keyword>
<dbReference type="CDD" id="cd05403">
    <property type="entry name" value="NT_KNTase_like"/>
    <property type="match status" value="1"/>
</dbReference>
<dbReference type="InterPro" id="IPR052038">
    <property type="entry name" value="Type-VII_TA_antitoxin"/>
</dbReference>
<dbReference type="EC" id="2.7.7.108" evidence="9"/>
<keyword evidence="8" id="KW-0460">Magnesium</keyword>
<dbReference type="InterPro" id="IPR002934">
    <property type="entry name" value="Polymerase_NTP_transf_dom"/>
</dbReference>
<dbReference type="AlphaFoldDB" id="A0A2Z2MJU8"/>
<evidence type="ECO:0000256" key="7">
    <source>
        <dbReference type="ARBA" id="ARBA00022840"/>
    </source>
</evidence>
<comment type="cofactor">
    <cofactor evidence="1">
        <name>Mg(2+)</name>
        <dbReference type="ChEBI" id="CHEBI:18420"/>
    </cofactor>
</comment>
<dbReference type="KEGG" id="tprf:A3L09_05245"/>
<comment type="catalytic activity">
    <reaction evidence="12">
        <text>L-tyrosyl-[protein] + ATP = O-(5'-adenylyl)-L-tyrosyl-[protein] + diphosphate</text>
        <dbReference type="Rhea" id="RHEA:54288"/>
        <dbReference type="Rhea" id="RHEA-COMP:10136"/>
        <dbReference type="Rhea" id="RHEA-COMP:13846"/>
        <dbReference type="ChEBI" id="CHEBI:30616"/>
        <dbReference type="ChEBI" id="CHEBI:33019"/>
        <dbReference type="ChEBI" id="CHEBI:46858"/>
        <dbReference type="ChEBI" id="CHEBI:83624"/>
        <dbReference type="EC" id="2.7.7.108"/>
    </reaction>
</comment>
<keyword evidence="7" id="KW-0067">ATP-binding</keyword>
<evidence type="ECO:0000256" key="5">
    <source>
        <dbReference type="ARBA" id="ARBA00022723"/>
    </source>
</evidence>
<reference evidence="14 15" key="1">
    <citation type="submission" date="2016-03" db="EMBL/GenBank/DDBJ databases">
        <title>Complete genome sequence of Thermococcus profundus strain DT5432.</title>
        <authorList>
            <person name="Oger P.M."/>
        </authorList>
    </citation>
    <scope>NUCLEOTIDE SEQUENCE [LARGE SCALE GENOMIC DNA]</scope>
    <source>
        <strain evidence="14 15">DT 5432</strain>
    </source>
</reference>
<evidence type="ECO:0000259" key="13">
    <source>
        <dbReference type="Pfam" id="PF01909"/>
    </source>
</evidence>
<dbReference type="EMBL" id="CP014862">
    <property type="protein sequence ID" value="ASJ02701.1"/>
    <property type="molecule type" value="Genomic_DNA"/>
</dbReference>
<dbReference type="GeneID" id="33319798"/>
<dbReference type="Pfam" id="PF01909">
    <property type="entry name" value="NTP_transf_2"/>
    <property type="match status" value="1"/>
</dbReference>
<evidence type="ECO:0000313" key="14">
    <source>
        <dbReference type="EMBL" id="ASJ02701.1"/>
    </source>
</evidence>
<proteinExistence type="inferred from homology"/>
<dbReference type="SUPFAM" id="SSF81301">
    <property type="entry name" value="Nucleotidyltransferase"/>
    <property type="match status" value="1"/>
</dbReference>
<keyword evidence="2" id="KW-1277">Toxin-antitoxin system</keyword>
<keyword evidence="5" id="KW-0479">Metal-binding</keyword>
<evidence type="ECO:0000256" key="3">
    <source>
        <dbReference type="ARBA" id="ARBA00022679"/>
    </source>
</evidence>
<evidence type="ECO:0000256" key="12">
    <source>
        <dbReference type="ARBA" id="ARBA00048696"/>
    </source>
</evidence>
<gene>
    <name evidence="14" type="ORF">A3L09_05245</name>
</gene>
<feature type="domain" description="Polymerase nucleotidyl transferase" evidence="13">
    <location>
        <begin position="13"/>
        <end position="84"/>
    </location>
</feature>
<dbReference type="GO" id="GO:0046872">
    <property type="term" value="F:metal ion binding"/>
    <property type="evidence" value="ECO:0007669"/>
    <property type="project" value="UniProtKB-KW"/>
</dbReference>
<organism evidence="14 15">
    <name type="scientific">Thermococcus profundus</name>
    <dbReference type="NCBI Taxonomy" id="49899"/>
    <lineage>
        <taxon>Archaea</taxon>
        <taxon>Methanobacteriati</taxon>
        <taxon>Methanobacteriota</taxon>
        <taxon>Thermococci</taxon>
        <taxon>Thermococcales</taxon>
        <taxon>Thermococcaceae</taxon>
        <taxon>Thermococcus</taxon>
    </lineage>
</organism>
<dbReference type="GO" id="GO:0070733">
    <property type="term" value="F:AMPylase activity"/>
    <property type="evidence" value="ECO:0007669"/>
    <property type="project" value="UniProtKB-EC"/>
</dbReference>
<dbReference type="PANTHER" id="PTHR33571">
    <property type="entry name" value="SSL8005 PROTEIN"/>
    <property type="match status" value="1"/>
</dbReference>